<keyword evidence="2" id="KW-0812">Transmembrane</keyword>
<reference evidence="3" key="1">
    <citation type="journal article" date="2020" name="Stud. Mycol.">
        <title>101 Dothideomycetes genomes: a test case for predicting lifestyles and emergence of pathogens.</title>
        <authorList>
            <person name="Haridas S."/>
            <person name="Albert R."/>
            <person name="Binder M."/>
            <person name="Bloem J."/>
            <person name="Labutti K."/>
            <person name="Salamov A."/>
            <person name="Andreopoulos B."/>
            <person name="Baker S."/>
            <person name="Barry K."/>
            <person name="Bills G."/>
            <person name="Bluhm B."/>
            <person name="Cannon C."/>
            <person name="Castanera R."/>
            <person name="Culley D."/>
            <person name="Daum C."/>
            <person name="Ezra D."/>
            <person name="Gonzalez J."/>
            <person name="Henrissat B."/>
            <person name="Kuo A."/>
            <person name="Liang C."/>
            <person name="Lipzen A."/>
            <person name="Lutzoni F."/>
            <person name="Magnuson J."/>
            <person name="Mondo S."/>
            <person name="Nolan M."/>
            <person name="Ohm R."/>
            <person name="Pangilinan J."/>
            <person name="Park H.-J."/>
            <person name="Ramirez L."/>
            <person name="Alfaro M."/>
            <person name="Sun H."/>
            <person name="Tritt A."/>
            <person name="Yoshinaga Y."/>
            <person name="Zwiers L.-H."/>
            <person name="Turgeon B."/>
            <person name="Goodwin S."/>
            <person name="Spatafora J."/>
            <person name="Crous P."/>
            <person name="Grigoriev I."/>
        </authorList>
    </citation>
    <scope>NUCLEOTIDE SEQUENCE</scope>
    <source>
        <strain evidence="3">CBS 207.26</strain>
    </source>
</reference>
<name>A0A6A6EVM6_9PEZI</name>
<keyword evidence="2" id="KW-0472">Membrane</keyword>
<evidence type="ECO:0000313" key="4">
    <source>
        <dbReference type="Proteomes" id="UP000800200"/>
    </source>
</evidence>
<dbReference type="Proteomes" id="UP000800200">
    <property type="component" value="Unassembled WGS sequence"/>
</dbReference>
<accession>A0A6A6EVM6</accession>
<keyword evidence="4" id="KW-1185">Reference proteome</keyword>
<feature type="compositionally biased region" description="Polar residues" evidence="1">
    <location>
        <begin position="53"/>
        <end position="66"/>
    </location>
</feature>
<evidence type="ECO:0000313" key="3">
    <source>
        <dbReference type="EMBL" id="KAF2194829.1"/>
    </source>
</evidence>
<organism evidence="3 4">
    <name type="scientific">Zopfia rhizophila CBS 207.26</name>
    <dbReference type="NCBI Taxonomy" id="1314779"/>
    <lineage>
        <taxon>Eukaryota</taxon>
        <taxon>Fungi</taxon>
        <taxon>Dikarya</taxon>
        <taxon>Ascomycota</taxon>
        <taxon>Pezizomycotina</taxon>
        <taxon>Dothideomycetes</taxon>
        <taxon>Dothideomycetes incertae sedis</taxon>
        <taxon>Zopfiaceae</taxon>
        <taxon>Zopfia</taxon>
    </lineage>
</organism>
<feature type="transmembrane region" description="Helical" evidence="2">
    <location>
        <begin position="116"/>
        <end position="135"/>
    </location>
</feature>
<evidence type="ECO:0000256" key="2">
    <source>
        <dbReference type="SAM" id="Phobius"/>
    </source>
</evidence>
<keyword evidence="2" id="KW-1133">Transmembrane helix</keyword>
<dbReference type="EMBL" id="ML994611">
    <property type="protein sequence ID" value="KAF2194829.1"/>
    <property type="molecule type" value="Genomic_DNA"/>
</dbReference>
<sequence>MPNYTQRSIHAMPSFTRATYAPSFPQLPPRLPNPPPGLFSRVLSSCYKYRNNSNPNGLPYSTQNIELQPPKRTQPDEEDLRPFSVISHNDRRKYKITVLKRPKTSRIETIERGMKWGLLGFALLAMLALLIFLGIKYKPRNPLH</sequence>
<gene>
    <name evidence="3" type="ORF">K469DRAFT_774773</name>
</gene>
<evidence type="ECO:0000256" key="1">
    <source>
        <dbReference type="SAM" id="MobiDB-lite"/>
    </source>
</evidence>
<dbReference type="AlphaFoldDB" id="A0A6A6EVM6"/>
<protein>
    <submittedName>
        <fullName evidence="3">Uncharacterized protein</fullName>
    </submittedName>
</protein>
<feature type="region of interest" description="Disordered" evidence="1">
    <location>
        <begin position="53"/>
        <end position="80"/>
    </location>
</feature>
<proteinExistence type="predicted"/>